<gene>
    <name evidence="13" type="ORF">LL252_12740</name>
</gene>
<dbReference type="EMBL" id="JAJGNA010000016">
    <property type="protein sequence ID" value="MCC4309437.1"/>
    <property type="molecule type" value="Genomic_DNA"/>
</dbReference>
<protein>
    <recommendedName>
        <fullName evidence="3">UTP--glucose-1-phosphate uridylyltransferase</fullName>
        <ecNumber evidence="2">2.7.7.9</ecNumber>
    </recommendedName>
    <alternativeName>
        <fullName evidence="6">Alpha-D-glucosyl-1-phosphate uridylyltransferase</fullName>
    </alternativeName>
    <alternativeName>
        <fullName evidence="7">UDP-glucose pyrophosphorylase</fullName>
    </alternativeName>
    <alternativeName>
        <fullName evidence="8">Uridine diphosphoglucose pyrophosphorylase</fullName>
    </alternativeName>
</protein>
<dbReference type="Pfam" id="PF00483">
    <property type="entry name" value="NTP_transferase"/>
    <property type="match status" value="1"/>
</dbReference>
<dbReference type="EC" id="2.7.7.9" evidence="2"/>
<evidence type="ECO:0000256" key="10">
    <source>
        <dbReference type="ARBA" id="ARBA00048128"/>
    </source>
</evidence>
<dbReference type="Gene3D" id="3.90.550.10">
    <property type="entry name" value="Spore Coat Polysaccharide Biosynthesis Protein SpsA, Chain A"/>
    <property type="match status" value="1"/>
</dbReference>
<keyword evidence="4" id="KW-0808">Transferase</keyword>
<evidence type="ECO:0000256" key="7">
    <source>
        <dbReference type="ARBA" id="ARBA00031959"/>
    </source>
</evidence>
<comment type="caution">
    <text evidence="13">The sequence shown here is derived from an EMBL/GenBank/DDBJ whole genome shotgun (WGS) entry which is preliminary data.</text>
</comment>
<accession>A0A9Q3YN46</accession>
<evidence type="ECO:0000256" key="9">
    <source>
        <dbReference type="ARBA" id="ARBA00037294"/>
    </source>
</evidence>
<evidence type="ECO:0000256" key="2">
    <source>
        <dbReference type="ARBA" id="ARBA00012415"/>
    </source>
</evidence>
<keyword evidence="14" id="KW-1185">Reference proteome</keyword>
<dbReference type="GO" id="GO:0006011">
    <property type="term" value="P:UDP-alpha-D-glucose metabolic process"/>
    <property type="evidence" value="ECO:0007669"/>
    <property type="project" value="InterPro"/>
</dbReference>
<evidence type="ECO:0000256" key="6">
    <source>
        <dbReference type="ARBA" id="ARBA00031455"/>
    </source>
</evidence>
<comment type="similarity">
    <text evidence="1">Belongs to the UDPGP type 2 family.</text>
</comment>
<name>A0A9Q3YN46_9GAMM</name>
<evidence type="ECO:0000313" key="14">
    <source>
        <dbReference type="Proteomes" id="UP001108027"/>
    </source>
</evidence>
<dbReference type="PANTHER" id="PTHR43197:SF1">
    <property type="entry name" value="UTP--GLUCOSE-1-PHOSPHATE URIDYLYLTRANSFERASE"/>
    <property type="match status" value="1"/>
</dbReference>
<dbReference type="Proteomes" id="UP001108027">
    <property type="component" value="Unassembled WGS sequence"/>
</dbReference>
<evidence type="ECO:0000256" key="4">
    <source>
        <dbReference type="ARBA" id="ARBA00022679"/>
    </source>
</evidence>
<dbReference type="InterPro" id="IPR005771">
    <property type="entry name" value="GalU_uridylyltTrfase_bac/arc"/>
</dbReference>
<evidence type="ECO:0000256" key="5">
    <source>
        <dbReference type="ARBA" id="ARBA00022695"/>
    </source>
</evidence>
<dbReference type="RefSeq" id="WP_228234270.1">
    <property type="nucleotide sequence ID" value="NZ_ARXL01000105.1"/>
</dbReference>
<dbReference type="GO" id="GO:0003983">
    <property type="term" value="F:UTP:glucose-1-phosphate uridylyltransferase activity"/>
    <property type="evidence" value="ECO:0007669"/>
    <property type="project" value="UniProtKB-EC"/>
</dbReference>
<feature type="region of interest" description="Disordered" evidence="11">
    <location>
        <begin position="173"/>
        <end position="199"/>
    </location>
</feature>
<dbReference type="InterPro" id="IPR005835">
    <property type="entry name" value="NTP_transferase_dom"/>
</dbReference>
<evidence type="ECO:0000313" key="13">
    <source>
        <dbReference type="EMBL" id="MCC4309437.1"/>
    </source>
</evidence>
<dbReference type="PANTHER" id="PTHR43197">
    <property type="entry name" value="UTP--GLUCOSE-1-PHOSPHATE URIDYLYLTRANSFERASE"/>
    <property type="match status" value="1"/>
</dbReference>
<reference evidence="13" key="1">
    <citation type="submission" date="2021-10" db="EMBL/GenBank/DDBJ databases">
        <title>The diversity and Nitrogen Metabolism of Culturable Nitrate-Utilizing Bacteria Within the Oxygen Minimum Zone of the Changjiang (Yangtze River)Estuary.</title>
        <authorList>
            <person name="Zhang D."/>
            <person name="Zheng J."/>
            <person name="Liu S."/>
            <person name="He W."/>
        </authorList>
    </citation>
    <scope>NUCLEOTIDE SEQUENCE</scope>
    <source>
        <strain evidence="13">FXH-223</strain>
    </source>
</reference>
<keyword evidence="5 13" id="KW-0548">Nucleotidyltransferase</keyword>
<evidence type="ECO:0000256" key="3">
    <source>
        <dbReference type="ARBA" id="ARBA00019048"/>
    </source>
</evidence>
<comment type="catalytic activity">
    <reaction evidence="10">
        <text>alpha-D-glucose 1-phosphate + UTP + H(+) = UDP-alpha-D-glucose + diphosphate</text>
        <dbReference type="Rhea" id="RHEA:19889"/>
        <dbReference type="ChEBI" id="CHEBI:15378"/>
        <dbReference type="ChEBI" id="CHEBI:33019"/>
        <dbReference type="ChEBI" id="CHEBI:46398"/>
        <dbReference type="ChEBI" id="CHEBI:58601"/>
        <dbReference type="ChEBI" id="CHEBI:58885"/>
        <dbReference type="EC" id="2.7.7.9"/>
    </reaction>
</comment>
<sequence length="292" mass="31476">MVRKAVIPVAGFGTRMLPASKSIPKEMLPIVDRPAIDYVVEEAVEAGITEIILVSHGSKTAIENFFDGHPELEAQLEAKGKTGLLEKIRRPLPDGVQVISVRQGPPQGLGHAVWQARQVVGDEPFVVILPDVLVDGDGRGNDLNNMIRRFEEEGAAQIMVEKVPDELVHKYGIADLDGTPPQPGDSAPMRGVVEKPSREQAPSNLSVVGRYVLPPEVMDLLADTPPGAGDEIQLTDALATLIGQAPVEAYAMLGRTFDCGSKEGYLEAILHYSLKHAEIGDAARALLDRYQA</sequence>
<dbReference type="CDD" id="cd02541">
    <property type="entry name" value="UGPase_prokaryotic"/>
    <property type="match status" value="1"/>
</dbReference>
<evidence type="ECO:0000256" key="1">
    <source>
        <dbReference type="ARBA" id="ARBA00006890"/>
    </source>
</evidence>
<evidence type="ECO:0000256" key="11">
    <source>
        <dbReference type="SAM" id="MobiDB-lite"/>
    </source>
</evidence>
<evidence type="ECO:0000256" key="8">
    <source>
        <dbReference type="ARBA" id="ARBA00032341"/>
    </source>
</evidence>
<evidence type="ECO:0000259" key="12">
    <source>
        <dbReference type="Pfam" id="PF00483"/>
    </source>
</evidence>
<dbReference type="InterPro" id="IPR029044">
    <property type="entry name" value="Nucleotide-diphossugar_trans"/>
</dbReference>
<proteinExistence type="inferred from homology"/>
<organism evidence="13 14">
    <name type="scientific">Alloalcanivorax marinus</name>
    <dbReference type="NCBI Taxonomy" id="1177169"/>
    <lineage>
        <taxon>Bacteria</taxon>
        <taxon>Pseudomonadati</taxon>
        <taxon>Pseudomonadota</taxon>
        <taxon>Gammaproteobacteria</taxon>
        <taxon>Oceanospirillales</taxon>
        <taxon>Alcanivoracaceae</taxon>
        <taxon>Alloalcanivorax</taxon>
    </lineage>
</organism>
<feature type="domain" description="Nucleotidyl transferase" evidence="12">
    <location>
        <begin position="4"/>
        <end position="272"/>
    </location>
</feature>
<comment type="function">
    <text evidence="9">May play a role in stationary phase survival.</text>
</comment>
<dbReference type="AlphaFoldDB" id="A0A9Q3YN46"/>
<dbReference type="SUPFAM" id="SSF53448">
    <property type="entry name" value="Nucleotide-diphospho-sugar transferases"/>
    <property type="match status" value="1"/>
</dbReference>